<gene>
    <name evidence="2" type="ORF">GLE_3388</name>
</gene>
<feature type="region of interest" description="Disordered" evidence="1">
    <location>
        <begin position="27"/>
        <end position="58"/>
    </location>
</feature>
<evidence type="ECO:0000313" key="2">
    <source>
        <dbReference type="EMBL" id="ALN58734.1"/>
    </source>
</evidence>
<evidence type="ECO:0000256" key="1">
    <source>
        <dbReference type="SAM" id="MobiDB-lite"/>
    </source>
</evidence>
<proteinExistence type="predicted"/>
<accession>A0A0S2DJN1</accession>
<dbReference type="KEGG" id="lez:GLE_3388"/>
<organism evidence="2 3">
    <name type="scientific">Lysobacter enzymogenes</name>
    <dbReference type="NCBI Taxonomy" id="69"/>
    <lineage>
        <taxon>Bacteria</taxon>
        <taxon>Pseudomonadati</taxon>
        <taxon>Pseudomonadota</taxon>
        <taxon>Gammaproteobacteria</taxon>
        <taxon>Lysobacterales</taxon>
        <taxon>Lysobacteraceae</taxon>
        <taxon>Lysobacter</taxon>
    </lineage>
</organism>
<dbReference type="AlphaFoldDB" id="A0A0S2DJN1"/>
<dbReference type="EMBL" id="CP013140">
    <property type="protein sequence ID" value="ALN58734.1"/>
    <property type="molecule type" value="Genomic_DNA"/>
</dbReference>
<evidence type="ECO:0000313" key="3">
    <source>
        <dbReference type="Proteomes" id="UP000061569"/>
    </source>
</evidence>
<name>A0A0S2DJN1_LYSEN</name>
<reference evidence="2 3" key="1">
    <citation type="submission" date="2015-11" db="EMBL/GenBank/DDBJ databases">
        <title>Genome sequences of Lysobacter enzymogenes strain C3 and Lysobacter antibioticus ATCC 29479.</title>
        <authorList>
            <person name="Kobayashi D.Y."/>
        </authorList>
    </citation>
    <scope>NUCLEOTIDE SEQUENCE [LARGE SCALE GENOMIC DNA]</scope>
    <source>
        <strain evidence="2 3">C3</strain>
    </source>
</reference>
<protein>
    <submittedName>
        <fullName evidence="2">Uncharacterized protein</fullName>
    </submittedName>
</protein>
<dbReference type="Proteomes" id="UP000061569">
    <property type="component" value="Chromosome"/>
</dbReference>
<sequence length="58" mass="5833">MQVEMNEGSGHAYRFCGRAGGSSCRASRALAAGARDGSRHGGESAGLQGISPAPWGKA</sequence>